<evidence type="ECO:0000313" key="1">
    <source>
        <dbReference type="EMBL" id="KAG2314025.1"/>
    </source>
</evidence>
<proteinExistence type="predicted"/>
<sequence>MRSVLVGAWRRKNKNLASHNNCLSLDATTVSTSDGSSLQQDESIAEPGTILEEPRHLVDIKQSREMHVGSKTPSIVVQRKLLKV</sequence>
<reference evidence="1 2" key="1">
    <citation type="submission" date="2020-02" db="EMBL/GenBank/DDBJ databases">
        <authorList>
            <person name="Ma Q."/>
            <person name="Huang Y."/>
            <person name="Song X."/>
            <person name="Pei D."/>
        </authorList>
    </citation>
    <scope>NUCLEOTIDE SEQUENCE [LARGE SCALE GENOMIC DNA]</scope>
    <source>
        <strain evidence="1">Sxm20200214</strain>
        <tissue evidence="1">Leaf</tissue>
    </source>
</reference>
<organism evidence="1 2">
    <name type="scientific">Brassica carinata</name>
    <name type="common">Ethiopian mustard</name>
    <name type="synonym">Abyssinian cabbage</name>
    <dbReference type="NCBI Taxonomy" id="52824"/>
    <lineage>
        <taxon>Eukaryota</taxon>
        <taxon>Viridiplantae</taxon>
        <taxon>Streptophyta</taxon>
        <taxon>Embryophyta</taxon>
        <taxon>Tracheophyta</taxon>
        <taxon>Spermatophyta</taxon>
        <taxon>Magnoliopsida</taxon>
        <taxon>eudicotyledons</taxon>
        <taxon>Gunneridae</taxon>
        <taxon>Pentapetalae</taxon>
        <taxon>rosids</taxon>
        <taxon>malvids</taxon>
        <taxon>Brassicales</taxon>
        <taxon>Brassicaceae</taxon>
        <taxon>Brassiceae</taxon>
        <taxon>Brassica</taxon>
    </lineage>
</organism>
<keyword evidence="2" id="KW-1185">Reference proteome</keyword>
<dbReference type="Proteomes" id="UP000886595">
    <property type="component" value="Unassembled WGS sequence"/>
</dbReference>
<protein>
    <submittedName>
        <fullName evidence="1">Uncharacterized protein</fullName>
    </submittedName>
</protein>
<gene>
    <name evidence="1" type="ORF">Bca52824_017147</name>
</gene>
<evidence type="ECO:0000313" key="2">
    <source>
        <dbReference type="Proteomes" id="UP000886595"/>
    </source>
</evidence>
<dbReference type="EMBL" id="JAAMPC010000004">
    <property type="protein sequence ID" value="KAG2314025.1"/>
    <property type="molecule type" value="Genomic_DNA"/>
</dbReference>
<dbReference type="AlphaFoldDB" id="A0A8X7VNH8"/>
<name>A0A8X7VNH8_BRACI</name>
<accession>A0A8X7VNH8</accession>
<comment type="caution">
    <text evidence="1">The sequence shown here is derived from an EMBL/GenBank/DDBJ whole genome shotgun (WGS) entry which is preliminary data.</text>
</comment>